<gene>
    <name evidence="1" type="ORF">SDC9_160105</name>
</gene>
<proteinExistence type="predicted"/>
<name>A0A645FEG6_9ZZZZ</name>
<protein>
    <recommendedName>
        <fullName evidence="2">DUF4129 domain-containing protein</fullName>
    </recommendedName>
</protein>
<evidence type="ECO:0000313" key="1">
    <source>
        <dbReference type="EMBL" id="MPN12785.1"/>
    </source>
</evidence>
<dbReference type="AlphaFoldDB" id="A0A645FEG6"/>
<evidence type="ECO:0008006" key="2">
    <source>
        <dbReference type="Google" id="ProtNLM"/>
    </source>
</evidence>
<sequence length="101" mass="11302">MAQKLLNEGKKDKFYEEVLKAVWSYLSDKLAIPAASLTKERVEAELTEKGVNADAIKQFTDILNTCEFARYAPNSGQQEMGNLYAEAIEAISNLEDIIKKS</sequence>
<dbReference type="EMBL" id="VSSQ01059198">
    <property type="protein sequence ID" value="MPN12785.1"/>
    <property type="molecule type" value="Genomic_DNA"/>
</dbReference>
<accession>A0A645FEG6</accession>
<comment type="caution">
    <text evidence="1">The sequence shown here is derived from an EMBL/GenBank/DDBJ whole genome shotgun (WGS) entry which is preliminary data.</text>
</comment>
<organism evidence="1">
    <name type="scientific">bioreactor metagenome</name>
    <dbReference type="NCBI Taxonomy" id="1076179"/>
    <lineage>
        <taxon>unclassified sequences</taxon>
        <taxon>metagenomes</taxon>
        <taxon>ecological metagenomes</taxon>
    </lineage>
</organism>
<reference evidence="1" key="1">
    <citation type="submission" date="2019-08" db="EMBL/GenBank/DDBJ databases">
        <authorList>
            <person name="Kucharzyk K."/>
            <person name="Murdoch R.W."/>
            <person name="Higgins S."/>
            <person name="Loffler F."/>
        </authorList>
    </citation>
    <scope>NUCLEOTIDE SEQUENCE</scope>
</reference>